<dbReference type="SUPFAM" id="SSF53756">
    <property type="entry name" value="UDP-Glycosyltransferase/glycogen phosphorylase"/>
    <property type="match status" value="1"/>
</dbReference>
<dbReference type="PANTHER" id="PTHR43179">
    <property type="entry name" value="RHAMNOSYLTRANSFERASE WBBL"/>
    <property type="match status" value="1"/>
</dbReference>
<dbReference type="AlphaFoldDB" id="A0A497XM67"/>
<keyword evidence="3 5" id="KW-0808">Transferase</keyword>
<evidence type="ECO:0000313" key="6">
    <source>
        <dbReference type="Proteomes" id="UP000268908"/>
    </source>
</evidence>
<dbReference type="Gene3D" id="3.40.50.2000">
    <property type="entry name" value="Glycogen Phosphorylase B"/>
    <property type="match status" value="1"/>
</dbReference>
<keyword evidence="2" id="KW-0328">Glycosyltransferase</keyword>
<evidence type="ECO:0000256" key="2">
    <source>
        <dbReference type="ARBA" id="ARBA00022676"/>
    </source>
</evidence>
<dbReference type="Gene3D" id="3.90.550.10">
    <property type="entry name" value="Spore Coat Polysaccharide Biosynthesis Protein SpsA, Chain A"/>
    <property type="match status" value="1"/>
</dbReference>
<dbReference type="Pfam" id="PF00535">
    <property type="entry name" value="Glycos_transf_2"/>
    <property type="match status" value="1"/>
</dbReference>
<keyword evidence="6" id="KW-1185">Reference proteome</keyword>
<reference evidence="5 6" key="1">
    <citation type="submission" date="2018-10" db="EMBL/GenBank/DDBJ databases">
        <title>Genomic Encyclopedia of Type Strains, Phase IV (KMG-IV): sequencing the most valuable type-strain genomes for metagenomic binning, comparative biology and taxonomic classification.</title>
        <authorList>
            <person name="Goeker M."/>
        </authorList>
    </citation>
    <scope>NUCLEOTIDE SEQUENCE [LARGE SCALE GENOMIC DNA]</scope>
    <source>
        <strain evidence="5 6">DSM 26916</strain>
    </source>
</reference>
<proteinExistence type="inferred from homology"/>
<evidence type="ECO:0000259" key="4">
    <source>
        <dbReference type="Pfam" id="PF00535"/>
    </source>
</evidence>
<evidence type="ECO:0000256" key="3">
    <source>
        <dbReference type="ARBA" id="ARBA00022679"/>
    </source>
</evidence>
<dbReference type="SUPFAM" id="SSF53448">
    <property type="entry name" value="Nucleotide-diphospho-sugar transferases"/>
    <property type="match status" value="1"/>
</dbReference>
<accession>A0A497XM67</accession>
<dbReference type="EMBL" id="RCCI01000004">
    <property type="protein sequence ID" value="RLJ67618.1"/>
    <property type="molecule type" value="Genomic_DNA"/>
</dbReference>
<dbReference type="InterPro" id="IPR029044">
    <property type="entry name" value="Nucleotide-diphossugar_trans"/>
</dbReference>
<dbReference type="Proteomes" id="UP000268908">
    <property type="component" value="Unassembled WGS sequence"/>
</dbReference>
<sequence length="1054" mass="116406">MALVQVAVSRRSFAHAAILADRLRRLVPQQAEAWALVGACGLRVAHGIDPITAYKSALVRAPDRKDFIVGYGYALLAADRCGDFQEELNLLIQRHLFDPMVAEFVLDFQLASGAGLVAAAHVGPAGWLTGWAWNRARPDEPQRVNVTSDGEPLFELAATEHKALLKTKGVGDGCFGFRHRLPADAKPPIVLECGGEAIPGSPLGLPPRQEGFLEFAESGRVYGWARDRRHPNRPVSVVIRNNLGDSKVVEPSEVRPDLSPDGHAVRTGFIADFGEPPADVRLIRYEAHFADTKHPLHNSPLWVTLRPHTDAALRQLAAWLRHHQPQLEEMGLSVALQTLLRRDVLPAACHNLWRPRRPQRPLPDPVSQTADRAGRDIVVDVIVPVYRGLQETIECIESVLAAPVSTPFELILVDDASPEPELSAALVAYAKRRGVVLLRNEENKGFVGSVNRALMLHPARDVVLLNSDTRVHGDWLDRIVATANLDRDIGTITPLSNDATICSYPVFNDHNAFPNAQNLMLLDGDCARVNPPHGIDIPTAVGSCMYIRRDCIDDVGLFDEATWGKGYGEENDFSLRASYLGWRNVAATHVFVAHRGGVSFGSGGHRLAVRNLVRLNEIHPGYDRMVQQFLAADPLLTARRNIDRARLSRQPGTPGMLLVTHGLGGGTERNVRDLSDRLQHERITPYILRPLDARRIALQVPDEWQLPNLVFDSEQEVEHLMVTLKGLDIRHVHVHHFIGFRPNFFHGLLTALKVGYDVTIHDYSWICPQINLIDAGGRYCGEPELSKCEACLAQLGSQVGEVESVEALRVRSAGFLHDARSVFVPSRDVEIRMRRYAPKCAYHAKPHPEPRAKVSVQVPSPRQDGMLKVAVIGGISDHKGYRELMACAEDAASRKLPLRFIVIGHTRDDEPLFAFGNVFITGVYDENELPDLLAFHACDVALFLSVWPETWSYTLSAALSAGLLPYAYDIGAHAERIRTLGVGMLFPVGLSAPGINDTLLSGVTLNRKLPPRQVVLGEPHYEEMLSDYYALDLHGPTPASEMSAGTRAIIREVL</sequence>
<organism evidence="5 6">
    <name type="scientific">Sulfurisoma sediminicola</name>
    <dbReference type="NCBI Taxonomy" id="1381557"/>
    <lineage>
        <taxon>Bacteria</taxon>
        <taxon>Pseudomonadati</taxon>
        <taxon>Pseudomonadota</taxon>
        <taxon>Betaproteobacteria</taxon>
        <taxon>Nitrosomonadales</taxon>
        <taxon>Sterolibacteriaceae</taxon>
        <taxon>Sulfurisoma</taxon>
    </lineage>
</organism>
<comment type="caution">
    <text evidence="5">The sequence shown here is derived from an EMBL/GenBank/DDBJ whole genome shotgun (WGS) entry which is preliminary data.</text>
</comment>
<evidence type="ECO:0000256" key="1">
    <source>
        <dbReference type="ARBA" id="ARBA00006739"/>
    </source>
</evidence>
<dbReference type="GO" id="GO:0016757">
    <property type="term" value="F:glycosyltransferase activity"/>
    <property type="evidence" value="ECO:0007669"/>
    <property type="project" value="UniProtKB-KW"/>
</dbReference>
<comment type="similarity">
    <text evidence="1">Belongs to the glycosyltransferase 2 family.</text>
</comment>
<feature type="domain" description="Glycosyltransferase 2-like" evidence="4">
    <location>
        <begin position="381"/>
        <end position="489"/>
    </location>
</feature>
<evidence type="ECO:0000313" key="5">
    <source>
        <dbReference type="EMBL" id="RLJ67618.1"/>
    </source>
</evidence>
<gene>
    <name evidence="5" type="ORF">DFR35_0165</name>
</gene>
<dbReference type="InterPro" id="IPR001173">
    <property type="entry name" value="Glyco_trans_2-like"/>
</dbReference>
<name>A0A497XM67_9PROT</name>
<dbReference type="PANTHER" id="PTHR43179:SF12">
    <property type="entry name" value="GALACTOFURANOSYLTRANSFERASE GLFT2"/>
    <property type="match status" value="1"/>
</dbReference>
<protein>
    <submittedName>
        <fullName evidence="5">GT2 family glycosyltransferase</fullName>
    </submittedName>
</protein>